<dbReference type="Pfam" id="PF02812">
    <property type="entry name" value="ELFV_dehydrog_N"/>
    <property type="match status" value="1"/>
</dbReference>
<keyword evidence="7" id="KW-1185">Reference proteome</keyword>
<reference evidence="6" key="1">
    <citation type="journal article" date="2014" name="Int. J. Syst. Evol. Microbiol.">
        <title>Complete genome of a new Firmicutes species belonging to the dominant human colonic microbiota ('Ruminococcus bicirculans') reveals two chromosomes and a selective capacity to utilize plant glucans.</title>
        <authorList>
            <consortium name="NISC Comparative Sequencing Program"/>
            <person name="Wegmann U."/>
            <person name="Louis P."/>
            <person name="Goesmann A."/>
            <person name="Henrissat B."/>
            <person name="Duncan S.H."/>
            <person name="Flint H.J."/>
        </authorList>
    </citation>
    <scope>NUCLEOTIDE SEQUENCE</scope>
    <source>
        <strain evidence="6">NBRC 103408</strain>
    </source>
</reference>
<dbReference type="Proteomes" id="UP001161409">
    <property type="component" value="Unassembled WGS sequence"/>
</dbReference>
<evidence type="ECO:0000256" key="4">
    <source>
        <dbReference type="RuleBase" id="RU004417"/>
    </source>
</evidence>
<protein>
    <submittedName>
        <fullName evidence="6">Leucine dehydrogenase</fullName>
    </submittedName>
</protein>
<evidence type="ECO:0000256" key="1">
    <source>
        <dbReference type="ARBA" id="ARBA00006382"/>
    </source>
</evidence>
<evidence type="ECO:0000256" key="3">
    <source>
        <dbReference type="ARBA" id="ARBA00023027"/>
    </source>
</evidence>
<sequence length="357" mass="38195">MFASKDFDDHESVLFFHDRNTGLKAIIAVHDTTLGPALGGTRMWAYRNDEEALEDVLRLSRGMTYKSSLAGLNLGGGKSVIIGNARTDKSEALFEAFGRAVDTLGGKYIAAEDVGTSVADLEAARHTTPHIAGISEGKVGDPSPATAWGVFNGLLAAAEFRLKRPDLKGVRVAVQGLGHVGYGLCEYLAEAGAELVVSDIYDKLVNKAVQNLGAVAVAPETITSQDVDIFAPCALGAILNDKTIPDMKATIVAGSANNQLAEPRHGIDLMNRNILYAPDYAINAGGIIIISHEGPGFNRQKAMQEVAGIHQTALRIFERAARDNKPTGEIADTLAWERIEAARARKHENTKIRKITG</sequence>
<evidence type="ECO:0000256" key="2">
    <source>
        <dbReference type="ARBA" id="ARBA00023002"/>
    </source>
</evidence>
<dbReference type="SUPFAM" id="SSF51735">
    <property type="entry name" value="NAD(P)-binding Rossmann-fold domains"/>
    <property type="match status" value="1"/>
</dbReference>
<dbReference type="PANTHER" id="PTHR42722:SF1">
    <property type="entry name" value="VALINE DEHYDROGENASE"/>
    <property type="match status" value="1"/>
</dbReference>
<dbReference type="InterPro" id="IPR006096">
    <property type="entry name" value="Glu/Leu/Phe/Val/Trp_DH_C"/>
</dbReference>
<comment type="caution">
    <text evidence="6">The sequence shown here is derived from an EMBL/GenBank/DDBJ whole genome shotgun (WGS) entry which is preliminary data.</text>
</comment>
<organism evidence="6 7">
    <name type="scientific">Sneathiella chinensis</name>
    <dbReference type="NCBI Taxonomy" id="349750"/>
    <lineage>
        <taxon>Bacteria</taxon>
        <taxon>Pseudomonadati</taxon>
        <taxon>Pseudomonadota</taxon>
        <taxon>Alphaproteobacteria</taxon>
        <taxon>Sneathiellales</taxon>
        <taxon>Sneathiellaceae</taxon>
        <taxon>Sneathiella</taxon>
    </lineage>
</organism>
<dbReference type="CDD" id="cd01075">
    <property type="entry name" value="NAD_bind_Leu_Phe_Val_DH"/>
    <property type="match status" value="1"/>
</dbReference>
<proteinExistence type="inferred from homology"/>
<comment type="similarity">
    <text evidence="1 4">Belongs to the Glu/Leu/Phe/Val dehydrogenases family.</text>
</comment>
<dbReference type="InterPro" id="IPR016211">
    <property type="entry name" value="Glu/Phe/Leu/Val/Trp_DH_bac/arc"/>
</dbReference>
<reference evidence="6" key="2">
    <citation type="submission" date="2023-01" db="EMBL/GenBank/DDBJ databases">
        <title>Draft genome sequence of Sneathiella chinensis strain NBRC 103408.</title>
        <authorList>
            <person name="Sun Q."/>
            <person name="Mori K."/>
        </authorList>
    </citation>
    <scope>NUCLEOTIDE SEQUENCE</scope>
    <source>
        <strain evidence="6">NBRC 103408</strain>
    </source>
</reference>
<dbReference type="InterPro" id="IPR006095">
    <property type="entry name" value="Glu/Leu/Phe/Val/Trp_DH"/>
</dbReference>
<dbReference type="PANTHER" id="PTHR42722">
    <property type="entry name" value="LEUCINE DEHYDROGENASE"/>
    <property type="match status" value="1"/>
</dbReference>
<dbReference type="Pfam" id="PF00208">
    <property type="entry name" value="ELFV_dehydrog"/>
    <property type="match status" value="1"/>
</dbReference>
<keyword evidence="3" id="KW-0520">NAD</keyword>
<evidence type="ECO:0000313" key="6">
    <source>
        <dbReference type="EMBL" id="GLQ07715.1"/>
    </source>
</evidence>
<evidence type="ECO:0000313" key="7">
    <source>
        <dbReference type="Proteomes" id="UP001161409"/>
    </source>
</evidence>
<dbReference type="Gene3D" id="3.40.50.720">
    <property type="entry name" value="NAD(P)-binding Rossmann-like Domain"/>
    <property type="match status" value="1"/>
</dbReference>
<gene>
    <name evidence="6" type="primary">ldh</name>
    <name evidence="6" type="ORF">GCM10007924_29360</name>
</gene>
<dbReference type="PIRSF" id="PIRSF000188">
    <property type="entry name" value="Phe_leu_dh"/>
    <property type="match status" value="1"/>
</dbReference>
<evidence type="ECO:0000259" key="5">
    <source>
        <dbReference type="SMART" id="SM00839"/>
    </source>
</evidence>
<dbReference type="PRINTS" id="PR00082">
    <property type="entry name" value="GLFDHDRGNASE"/>
</dbReference>
<accession>A0ABQ5U7K2</accession>
<dbReference type="EMBL" id="BSNF01000008">
    <property type="protein sequence ID" value="GLQ07715.1"/>
    <property type="molecule type" value="Genomic_DNA"/>
</dbReference>
<dbReference type="InterPro" id="IPR036291">
    <property type="entry name" value="NAD(P)-bd_dom_sf"/>
</dbReference>
<dbReference type="InterPro" id="IPR006097">
    <property type="entry name" value="Glu/Leu/Phe/Val/Trp_DH_dimer"/>
</dbReference>
<feature type="domain" description="Glutamate/phenylalanine/leucine/valine/L-tryptophan dehydrogenase C-terminal" evidence="5">
    <location>
        <begin position="140"/>
        <end position="347"/>
    </location>
</feature>
<dbReference type="Gene3D" id="3.40.50.10860">
    <property type="entry name" value="Leucine Dehydrogenase, chain A, domain 1"/>
    <property type="match status" value="1"/>
</dbReference>
<dbReference type="SUPFAM" id="SSF53223">
    <property type="entry name" value="Aminoacid dehydrogenase-like, N-terminal domain"/>
    <property type="match status" value="1"/>
</dbReference>
<dbReference type="InterPro" id="IPR046346">
    <property type="entry name" value="Aminoacid_DH-like_N_sf"/>
</dbReference>
<keyword evidence="2 4" id="KW-0560">Oxidoreductase</keyword>
<name>A0ABQ5U7K2_9PROT</name>
<dbReference type="SMART" id="SM00839">
    <property type="entry name" value="ELFV_dehydrog"/>
    <property type="match status" value="1"/>
</dbReference>